<keyword evidence="1" id="KW-0812">Transmembrane</keyword>
<dbReference type="EMBL" id="CP031165">
    <property type="protein sequence ID" value="AXV04783.1"/>
    <property type="molecule type" value="Genomic_DNA"/>
</dbReference>
<dbReference type="RefSeq" id="WP_114589681.1">
    <property type="nucleotide sequence ID" value="NZ_CP031165.1"/>
</dbReference>
<feature type="transmembrane region" description="Helical" evidence="1">
    <location>
        <begin position="326"/>
        <end position="344"/>
    </location>
</feature>
<feature type="transmembrane region" description="Helical" evidence="1">
    <location>
        <begin position="143"/>
        <end position="163"/>
    </location>
</feature>
<feature type="transmembrane region" description="Helical" evidence="1">
    <location>
        <begin position="262"/>
        <end position="282"/>
    </location>
</feature>
<keyword evidence="1" id="KW-1133">Transmembrane helix</keyword>
<reference evidence="2 3" key="1">
    <citation type="submission" date="2018-09" db="EMBL/GenBank/DDBJ databases">
        <title>Complete genome sequence of Euzebya sp. DY32-46 isolated from seawater of Pacific Ocean.</title>
        <authorList>
            <person name="Xu L."/>
            <person name="Wu Y.-H."/>
            <person name="Xu X.-W."/>
        </authorList>
    </citation>
    <scope>NUCLEOTIDE SEQUENCE [LARGE SCALE GENOMIC DNA]</scope>
    <source>
        <strain evidence="2 3">DY32-46</strain>
    </source>
</reference>
<gene>
    <name evidence="2" type="ORF">DVS28_a0075</name>
</gene>
<feature type="transmembrane region" description="Helical" evidence="1">
    <location>
        <begin position="98"/>
        <end position="123"/>
    </location>
</feature>
<sequence length="362" mass="38584">MNRTAGSEQEPTMLEVRYRRLLRILPTAYRRQWEEEMVSTFLASMATDDPEEAEYLAYCGRPGWSERASVVALPVRLRLGGVDAPPQAFLWGEAVRRVALVVLLVNAVGATVMVAQQAWLAGLVPWPAVPDHVVAAADGGRPLPLDVAEATAWMGAYASLVLGRWRTARVLAALAFLPSIIGAATAAVALLAGADSTPWLTVAMRWIALALMAVLLLGLAAFHEGVDRVPFRPWMLAFVVGLSATAVVQIGLLATPALPGPLLVPSVVWSAWLLVVVALTWTGRGSTDVVGWTLTLAMLAVALLGMRVVSLLPQLLSSTGGAATHPFQLVDVVVLSTVAAVLVGRARRELRAPEDLAQILHT</sequence>
<dbReference type="KEGG" id="euz:DVS28_a0075"/>
<keyword evidence="1" id="KW-0472">Membrane</keyword>
<feature type="transmembrane region" description="Helical" evidence="1">
    <location>
        <begin position="170"/>
        <end position="191"/>
    </location>
</feature>
<evidence type="ECO:0000256" key="1">
    <source>
        <dbReference type="SAM" id="Phobius"/>
    </source>
</evidence>
<dbReference type="Proteomes" id="UP000264006">
    <property type="component" value="Chromosome"/>
</dbReference>
<protein>
    <submittedName>
        <fullName evidence="2">Uncharacterized protein</fullName>
    </submittedName>
</protein>
<organism evidence="2 3">
    <name type="scientific">Euzebya pacifica</name>
    <dbReference type="NCBI Taxonomy" id="1608957"/>
    <lineage>
        <taxon>Bacteria</taxon>
        <taxon>Bacillati</taxon>
        <taxon>Actinomycetota</taxon>
        <taxon>Nitriliruptoria</taxon>
        <taxon>Euzebyales</taxon>
    </lineage>
</organism>
<dbReference type="AlphaFoldDB" id="A0A346XRD6"/>
<keyword evidence="3" id="KW-1185">Reference proteome</keyword>
<accession>A0A346XRD6</accession>
<evidence type="ECO:0000313" key="2">
    <source>
        <dbReference type="EMBL" id="AXV04783.1"/>
    </source>
</evidence>
<feature type="transmembrane region" description="Helical" evidence="1">
    <location>
        <begin position="203"/>
        <end position="222"/>
    </location>
</feature>
<feature type="transmembrane region" description="Helical" evidence="1">
    <location>
        <begin position="234"/>
        <end position="256"/>
    </location>
</feature>
<evidence type="ECO:0000313" key="3">
    <source>
        <dbReference type="Proteomes" id="UP000264006"/>
    </source>
</evidence>
<feature type="transmembrane region" description="Helical" evidence="1">
    <location>
        <begin position="289"/>
        <end position="306"/>
    </location>
</feature>
<proteinExistence type="predicted"/>
<dbReference type="OrthoDB" id="5198790at2"/>
<name>A0A346XRD6_9ACTN</name>